<organism evidence="3 4">
    <name type="scientific">Oncorhynchus mykiss</name>
    <name type="common">Rainbow trout</name>
    <name type="synonym">Salmo gairdneri</name>
    <dbReference type="NCBI Taxonomy" id="8022"/>
    <lineage>
        <taxon>Eukaryota</taxon>
        <taxon>Metazoa</taxon>
        <taxon>Chordata</taxon>
        <taxon>Craniata</taxon>
        <taxon>Vertebrata</taxon>
        <taxon>Euteleostomi</taxon>
        <taxon>Actinopterygii</taxon>
        <taxon>Neopterygii</taxon>
        <taxon>Teleostei</taxon>
        <taxon>Protacanthopterygii</taxon>
        <taxon>Salmoniformes</taxon>
        <taxon>Salmonidae</taxon>
        <taxon>Salmoninae</taxon>
        <taxon>Oncorhynchus</taxon>
    </lineage>
</organism>
<dbReference type="STRING" id="8022.A0A060ZHH8"/>
<dbReference type="InterPro" id="IPR012936">
    <property type="entry name" value="Erv_C"/>
</dbReference>
<protein>
    <recommendedName>
        <fullName evidence="1">Endoplasmic reticulum-Golgi intermediate compartment protein</fullName>
    </recommendedName>
</protein>
<dbReference type="PANTHER" id="PTHR10984:SF36">
    <property type="entry name" value="ENDOPLASMIC RETICULUM-GOLGI INTERMEDIATE COMPARTMENT PROTEIN 1"/>
    <property type="match status" value="1"/>
</dbReference>
<accession>A0A060ZHH8</accession>
<dbReference type="GO" id="GO:0033116">
    <property type="term" value="C:endoplasmic reticulum-Golgi intermediate compartment membrane"/>
    <property type="evidence" value="ECO:0007669"/>
    <property type="project" value="UniProtKB-SubCell"/>
</dbReference>
<reference evidence="3" key="2">
    <citation type="submission" date="2014-03" db="EMBL/GenBank/DDBJ databases">
        <authorList>
            <person name="Genoscope - CEA"/>
        </authorList>
    </citation>
    <scope>NUCLEOTIDE SEQUENCE</scope>
</reference>
<dbReference type="Proteomes" id="UP000193380">
    <property type="component" value="Unassembled WGS sequence"/>
</dbReference>
<dbReference type="Pfam" id="PF07970">
    <property type="entry name" value="COPIIcoated_ERV"/>
    <property type="match status" value="1"/>
</dbReference>
<keyword evidence="1" id="KW-0256">Endoplasmic reticulum</keyword>
<evidence type="ECO:0000256" key="1">
    <source>
        <dbReference type="RuleBase" id="RU369013"/>
    </source>
</evidence>
<dbReference type="GO" id="GO:0005789">
    <property type="term" value="C:endoplasmic reticulum membrane"/>
    <property type="evidence" value="ECO:0007669"/>
    <property type="project" value="UniProtKB-SubCell"/>
</dbReference>
<keyword evidence="1" id="KW-0813">Transport</keyword>
<dbReference type="GO" id="GO:0006888">
    <property type="term" value="P:endoplasmic reticulum to Golgi vesicle-mediated transport"/>
    <property type="evidence" value="ECO:0007669"/>
    <property type="project" value="UniProtKB-UniRule"/>
</dbReference>
<dbReference type="EMBL" id="FR959216">
    <property type="protein sequence ID" value="CDR00635.1"/>
    <property type="molecule type" value="Genomic_DNA"/>
</dbReference>
<dbReference type="PaxDb" id="8022-A0A060ZHH8"/>
<dbReference type="InterPro" id="IPR045888">
    <property type="entry name" value="Erv"/>
</dbReference>
<sequence>MIFQLAVYQDSWSVSYSSLYGYVVVLSLQVPGNFHVSTHSATAQPQSPEMTHLIHKLAFGEKPLVSTVLSFLLCLSDRSQLCGSYSLAKQRHYLGVIWTFQERLSQRRQHKHVFSLSVPPLQEYVAYSHTGRIIPAIWYRYDLSPISQVHREETTSLPVHNYDLCYHRGDVHGSRHHRLLYIHSLRGLEEDPDRKDVPRTYHYAVPRTYHYAVPRTYHYAVPRTYHYAVPRTYHYAVPRTYHYA</sequence>
<proteinExistence type="inferred from homology"/>
<feature type="non-terminal residue" evidence="3">
    <location>
        <position position="244"/>
    </location>
</feature>
<gene>
    <name evidence="3" type="ORF">GSONMT00047063001</name>
</gene>
<keyword evidence="1" id="KW-0333">Golgi apparatus</keyword>
<dbReference type="GO" id="GO:0000139">
    <property type="term" value="C:Golgi membrane"/>
    <property type="evidence" value="ECO:0007669"/>
    <property type="project" value="UniProtKB-SubCell"/>
</dbReference>
<dbReference type="PANTHER" id="PTHR10984">
    <property type="entry name" value="ENDOPLASMIC RETICULUM-GOLGI INTERMEDIATE COMPARTMENT PROTEIN"/>
    <property type="match status" value="1"/>
</dbReference>
<dbReference type="GO" id="GO:0006890">
    <property type="term" value="P:retrograde vesicle-mediated transport, Golgi to endoplasmic reticulum"/>
    <property type="evidence" value="ECO:0007669"/>
    <property type="project" value="TreeGrafter"/>
</dbReference>
<dbReference type="GO" id="GO:0030134">
    <property type="term" value="C:COPII-coated ER to Golgi transport vesicle"/>
    <property type="evidence" value="ECO:0007669"/>
    <property type="project" value="TreeGrafter"/>
</dbReference>
<evidence type="ECO:0000313" key="3">
    <source>
        <dbReference type="EMBL" id="CDR00635.1"/>
    </source>
</evidence>
<keyword evidence="1" id="KW-0931">ER-Golgi transport</keyword>
<evidence type="ECO:0000313" key="4">
    <source>
        <dbReference type="Proteomes" id="UP000193380"/>
    </source>
</evidence>
<dbReference type="AlphaFoldDB" id="A0A060ZHH8"/>
<comment type="subcellular location">
    <subcellularLocation>
        <location evidence="1">Endoplasmic reticulum membrane</location>
        <topology evidence="1">Multi-pass membrane protein</topology>
    </subcellularLocation>
    <subcellularLocation>
        <location evidence="1">Endoplasmic reticulum-Golgi intermediate compartment membrane</location>
        <topology evidence="1">Multi-pass membrane protein</topology>
    </subcellularLocation>
    <subcellularLocation>
        <location evidence="1">Golgi apparatus membrane</location>
        <topology evidence="1">Multi-pass membrane protein</topology>
    </subcellularLocation>
</comment>
<evidence type="ECO:0000259" key="2">
    <source>
        <dbReference type="Pfam" id="PF07970"/>
    </source>
</evidence>
<comment type="function">
    <text evidence="1">Plays a role in transport between endoplasmic reticulum and Golgi.</text>
</comment>
<reference evidence="3" key="1">
    <citation type="journal article" date="2014" name="Nat. Commun.">
        <title>The rainbow trout genome provides novel insights into evolution after whole-genome duplication in vertebrates.</title>
        <authorList>
            <person name="Berthelot C."/>
            <person name="Brunet F."/>
            <person name="Chalopin D."/>
            <person name="Juanchich A."/>
            <person name="Bernard M."/>
            <person name="Noel B."/>
            <person name="Bento P."/>
            <person name="Da Silva C."/>
            <person name="Labadie K."/>
            <person name="Alberti A."/>
            <person name="Aury J.M."/>
            <person name="Louis A."/>
            <person name="Dehais P."/>
            <person name="Bardou P."/>
            <person name="Montfort J."/>
            <person name="Klopp C."/>
            <person name="Cabau C."/>
            <person name="Gaspin C."/>
            <person name="Thorgaard G.H."/>
            <person name="Boussaha M."/>
            <person name="Quillet E."/>
            <person name="Guyomard R."/>
            <person name="Galiana D."/>
            <person name="Bobe J."/>
            <person name="Volff J.N."/>
            <person name="Genet C."/>
            <person name="Wincker P."/>
            <person name="Jaillon O."/>
            <person name="Roest Crollius H."/>
            <person name="Guiguen Y."/>
        </authorList>
    </citation>
    <scope>NUCLEOTIDE SEQUENCE [LARGE SCALE GENOMIC DNA]</scope>
</reference>
<name>A0A060ZHH8_ONCMY</name>
<comment type="similarity">
    <text evidence="1">Belongs to the ERGIC family.</text>
</comment>
<feature type="domain" description="Endoplasmic reticulum vesicle transporter C-terminal" evidence="2">
    <location>
        <begin position="34"/>
        <end position="157"/>
    </location>
</feature>